<evidence type="ECO:0000313" key="1">
    <source>
        <dbReference type="EMBL" id="PWE37937.1"/>
    </source>
</evidence>
<reference evidence="1 2" key="1">
    <citation type="submission" date="2018-05" db="EMBL/GenBank/DDBJ databases">
        <title>Genome sequences of two Antarctic strains of Pseudomonas prosekii: insights into adaptation to extreme conditions.</title>
        <authorList>
            <person name="Snopkova K."/>
            <person name="Dufkova K."/>
            <person name="Cejkova D."/>
            <person name="Sedlacek I."/>
            <person name="Smajs D."/>
        </authorList>
    </citation>
    <scope>NUCLEOTIDE SEQUENCE [LARGE SCALE GENOMIC DNA]</scope>
    <source>
        <strain evidence="1 2">P2673</strain>
    </source>
</reference>
<protein>
    <submittedName>
        <fullName evidence="1">Uncharacterized protein</fullName>
    </submittedName>
</protein>
<name>A0A2U2CZW2_9PSED</name>
<accession>A0A2U2CZW2</accession>
<sequence length="99" mass="11508">QQSLVQTTRYFPKNRIARFDDCFAAERSLRQLLQGRELPPGKPVNLRAAWSKYQTRETFVAAHETRETFPTRKTLVAAGEACVRLRSSRWSKQRGISRK</sequence>
<proteinExistence type="predicted"/>
<organism evidence="1 2">
    <name type="scientific">Pseudomonas prosekii</name>
    <dbReference type="NCBI Taxonomy" id="1148509"/>
    <lineage>
        <taxon>Bacteria</taxon>
        <taxon>Pseudomonadati</taxon>
        <taxon>Pseudomonadota</taxon>
        <taxon>Gammaproteobacteria</taxon>
        <taxon>Pseudomonadales</taxon>
        <taxon>Pseudomonadaceae</taxon>
        <taxon>Pseudomonas</taxon>
    </lineage>
</organism>
<gene>
    <name evidence="1" type="ORF">C9I49_28175</name>
</gene>
<dbReference type="Proteomes" id="UP000245056">
    <property type="component" value="Unassembled WGS sequence"/>
</dbReference>
<dbReference type="EMBL" id="QFAW01000135">
    <property type="protein sequence ID" value="PWE37937.1"/>
    <property type="molecule type" value="Genomic_DNA"/>
</dbReference>
<feature type="non-terminal residue" evidence="1">
    <location>
        <position position="1"/>
    </location>
</feature>
<evidence type="ECO:0000313" key="2">
    <source>
        <dbReference type="Proteomes" id="UP000245056"/>
    </source>
</evidence>
<feature type="non-terminal residue" evidence="1">
    <location>
        <position position="99"/>
    </location>
</feature>
<dbReference type="AlphaFoldDB" id="A0A2U2CZW2"/>
<comment type="caution">
    <text evidence="1">The sequence shown here is derived from an EMBL/GenBank/DDBJ whole genome shotgun (WGS) entry which is preliminary data.</text>
</comment>